<feature type="transmembrane region" description="Helical" evidence="8">
    <location>
        <begin position="96"/>
        <end position="117"/>
    </location>
</feature>
<dbReference type="Pfam" id="PF00083">
    <property type="entry name" value="Sugar_tr"/>
    <property type="match status" value="2"/>
</dbReference>
<comment type="subcellular location">
    <subcellularLocation>
        <location evidence="1">Cell membrane</location>
        <topology evidence="1">Multi-pass membrane protein</topology>
    </subcellularLocation>
</comment>
<evidence type="ECO:0000256" key="7">
    <source>
        <dbReference type="SAM" id="MobiDB-lite"/>
    </source>
</evidence>
<evidence type="ECO:0000256" key="6">
    <source>
        <dbReference type="ARBA" id="ARBA00023136"/>
    </source>
</evidence>
<proteinExistence type="predicted"/>
<dbReference type="GO" id="GO:0022857">
    <property type="term" value="F:transmembrane transporter activity"/>
    <property type="evidence" value="ECO:0007669"/>
    <property type="project" value="InterPro"/>
</dbReference>
<feature type="transmembrane region" description="Helical" evidence="8">
    <location>
        <begin position="194"/>
        <end position="214"/>
    </location>
</feature>
<comment type="caution">
    <text evidence="10">The sequence shown here is derived from an EMBL/GenBank/DDBJ whole genome shotgun (WGS) entry which is preliminary data.</text>
</comment>
<keyword evidence="4 8" id="KW-0812">Transmembrane</keyword>
<keyword evidence="11" id="KW-1185">Reference proteome</keyword>
<sequence>MTVPAHDLTIGHTIVNKTGPRSAHGRPPLSEFRPTTERSEGAGGSARLVTPRRRRSPDRAERGSRKHSPSGHSPTKEVPLTTTAHVPVADAAQRRAAVIGGAFGFFVDMFDVYLPTIALTPALPYFVPASVPSGTKALITAGVFVSTLIGRPLGSLIFGRLADRVGRRRVTLLSVAGCAFTTALIAVLPGHAQIGLWAIALMILLRFVDGIFLGGEYTGAIPLAMEIAPRGRRGLYGSLVSIGFPLSYCAISLLTFLMLHVAPAGGPRSAYAEWGWRVPFGAGAVLGVVFLVYYSRTVRESPVWLATVRTEKRPGPVRTVLFGSARRSFWQVFVLMAGVWFASNMASGLLPSLLGTQTTLTATEVTGTLVIAQFVHTLCFPLMGALTDRIGRRTFFIACGVSVGVICAAAFAFLAAGPWSGLPLVFAVTLLIRLSGASMFAVTPSYICERFPAAVRGSGFGMGYSLPLLVTAGYAYYQDWLGHIVAYAYTPVVLLVLGGALILIGALIGPETKDTDFDTAAERSGVPSAA</sequence>
<dbReference type="InterPro" id="IPR005829">
    <property type="entry name" value="Sugar_transporter_CS"/>
</dbReference>
<keyword evidence="6 8" id="KW-0472">Membrane</keyword>
<feature type="region of interest" description="Disordered" evidence="7">
    <location>
        <begin position="1"/>
        <end position="82"/>
    </location>
</feature>
<feature type="transmembrane region" description="Helical" evidence="8">
    <location>
        <begin position="137"/>
        <end position="158"/>
    </location>
</feature>
<keyword evidence="3" id="KW-1003">Cell membrane</keyword>
<dbReference type="InterPro" id="IPR005828">
    <property type="entry name" value="MFS_sugar_transport-like"/>
</dbReference>
<dbReference type="PANTHER" id="PTHR43045:SF4">
    <property type="entry name" value="TRANSPORTER YDFJ-RELATED"/>
    <property type="match status" value="1"/>
</dbReference>
<feature type="transmembrane region" description="Helical" evidence="8">
    <location>
        <begin position="274"/>
        <end position="294"/>
    </location>
</feature>
<feature type="transmembrane region" description="Helical" evidence="8">
    <location>
        <begin position="235"/>
        <end position="262"/>
    </location>
</feature>
<keyword evidence="2" id="KW-0813">Transport</keyword>
<accession>A0A543CVG4</accession>
<feature type="transmembrane region" description="Helical" evidence="8">
    <location>
        <begin position="489"/>
        <end position="508"/>
    </location>
</feature>
<evidence type="ECO:0000256" key="5">
    <source>
        <dbReference type="ARBA" id="ARBA00022989"/>
    </source>
</evidence>
<protein>
    <submittedName>
        <fullName evidence="10">Putative MFS family arabinose efflux permease</fullName>
    </submittedName>
</protein>
<dbReference type="SUPFAM" id="SSF103473">
    <property type="entry name" value="MFS general substrate transporter"/>
    <property type="match status" value="1"/>
</dbReference>
<feature type="transmembrane region" description="Helical" evidence="8">
    <location>
        <begin position="422"/>
        <end position="447"/>
    </location>
</feature>
<reference evidence="10 11" key="1">
    <citation type="submission" date="2019-06" db="EMBL/GenBank/DDBJ databases">
        <title>Sequencing the genomes of 1000 actinobacteria strains.</title>
        <authorList>
            <person name="Klenk H.-P."/>
        </authorList>
    </citation>
    <scope>NUCLEOTIDE SEQUENCE [LARGE SCALE GENOMIC DNA]</scope>
    <source>
        <strain evidence="10 11">DSM 102200</strain>
    </source>
</reference>
<dbReference type="AlphaFoldDB" id="A0A543CVG4"/>
<name>A0A543CVG4_9ACTN</name>
<evidence type="ECO:0000313" key="10">
    <source>
        <dbReference type="EMBL" id="TQM01061.1"/>
    </source>
</evidence>
<feature type="transmembrane region" description="Helical" evidence="8">
    <location>
        <begin position="365"/>
        <end position="383"/>
    </location>
</feature>
<feature type="transmembrane region" description="Helical" evidence="8">
    <location>
        <begin position="170"/>
        <end position="188"/>
    </location>
</feature>
<evidence type="ECO:0000256" key="4">
    <source>
        <dbReference type="ARBA" id="ARBA00022692"/>
    </source>
</evidence>
<evidence type="ECO:0000256" key="1">
    <source>
        <dbReference type="ARBA" id="ARBA00004651"/>
    </source>
</evidence>
<evidence type="ECO:0000259" key="9">
    <source>
        <dbReference type="PROSITE" id="PS50850"/>
    </source>
</evidence>
<dbReference type="PROSITE" id="PS50850">
    <property type="entry name" value="MFS"/>
    <property type="match status" value="1"/>
</dbReference>
<dbReference type="Gene3D" id="1.20.1250.20">
    <property type="entry name" value="MFS general substrate transporter like domains"/>
    <property type="match status" value="2"/>
</dbReference>
<dbReference type="InterPro" id="IPR020846">
    <property type="entry name" value="MFS_dom"/>
</dbReference>
<evidence type="ECO:0000313" key="11">
    <source>
        <dbReference type="Proteomes" id="UP000316096"/>
    </source>
</evidence>
<feature type="transmembrane region" description="Helical" evidence="8">
    <location>
        <begin position="332"/>
        <end position="353"/>
    </location>
</feature>
<dbReference type="InterPro" id="IPR036259">
    <property type="entry name" value="MFS_trans_sf"/>
</dbReference>
<dbReference type="PANTHER" id="PTHR43045">
    <property type="entry name" value="SHIKIMATE TRANSPORTER"/>
    <property type="match status" value="1"/>
</dbReference>
<organism evidence="10 11">
    <name type="scientific">Actinoallomurus bryophytorum</name>
    <dbReference type="NCBI Taxonomy" id="1490222"/>
    <lineage>
        <taxon>Bacteria</taxon>
        <taxon>Bacillati</taxon>
        <taxon>Actinomycetota</taxon>
        <taxon>Actinomycetes</taxon>
        <taxon>Streptosporangiales</taxon>
        <taxon>Thermomonosporaceae</taxon>
        <taxon>Actinoallomurus</taxon>
    </lineage>
</organism>
<dbReference type="GO" id="GO:0005886">
    <property type="term" value="C:plasma membrane"/>
    <property type="evidence" value="ECO:0007669"/>
    <property type="project" value="UniProtKB-SubCell"/>
</dbReference>
<keyword evidence="5 8" id="KW-1133">Transmembrane helix</keyword>
<feature type="transmembrane region" description="Helical" evidence="8">
    <location>
        <begin position="459"/>
        <end position="477"/>
    </location>
</feature>
<feature type="transmembrane region" description="Helical" evidence="8">
    <location>
        <begin position="395"/>
        <end position="416"/>
    </location>
</feature>
<feature type="domain" description="Major facilitator superfamily (MFS) profile" evidence="9">
    <location>
        <begin position="97"/>
        <end position="513"/>
    </location>
</feature>
<dbReference type="Proteomes" id="UP000316096">
    <property type="component" value="Unassembled WGS sequence"/>
</dbReference>
<dbReference type="EMBL" id="VFOZ01000001">
    <property type="protein sequence ID" value="TQM01061.1"/>
    <property type="molecule type" value="Genomic_DNA"/>
</dbReference>
<gene>
    <name evidence="10" type="ORF">FB559_6804</name>
</gene>
<evidence type="ECO:0000256" key="8">
    <source>
        <dbReference type="SAM" id="Phobius"/>
    </source>
</evidence>
<dbReference type="PROSITE" id="PS00217">
    <property type="entry name" value="SUGAR_TRANSPORT_2"/>
    <property type="match status" value="1"/>
</dbReference>
<evidence type="ECO:0000256" key="3">
    <source>
        <dbReference type="ARBA" id="ARBA00022475"/>
    </source>
</evidence>
<evidence type="ECO:0000256" key="2">
    <source>
        <dbReference type="ARBA" id="ARBA00022448"/>
    </source>
</evidence>